<dbReference type="Pfam" id="PF00107">
    <property type="entry name" value="ADH_zinc_N"/>
    <property type="match status" value="1"/>
</dbReference>
<dbReference type="STRING" id="1077348.A0A2G8SKS3"/>
<reference evidence="2 3" key="1">
    <citation type="journal article" date="2015" name="Sci. Rep.">
        <title>Chromosome-level genome map provides insights into diverse defense mechanisms in the medicinal fungus Ganoderma sinense.</title>
        <authorList>
            <person name="Zhu Y."/>
            <person name="Xu J."/>
            <person name="Sun C."/>
            <person name="Zhou S."/>
            <person name="Xu H."/>
            <person name="Nelson D.R."/>
            <person name="Qian J."/>
            <person name="Song J."/>
            <person name="Luo H."/>
            <person name="Xiang L."/>
            <person name="Li Y."/>
            <person name="Xu Z."/>
            <person name="Ji A."/>
            <person name="Wang L."/>
            <person name="Lu S."/>
            <person name="Hayward A."/>
            <person name="Sun W."/>
            <person name="Li X."/>
            <person name="Schwartz D.C."/>
            <person name="Wang Y."/>
            <person name="Chen S."/>
        </authorList>
    </citation>
    <scope>NUCLEOTIDE SEQUENCE [LARGE SCALE GENOMIC DNA]</scope>
    <source>
        <strain evidence="2 3">ZZ0214-1</strain>
    </source>
</reference>
<accession>A0A2G8SKS3</accession>
<dbReference type="PANTHER" id="PTHR45348">
    <property type="entry name" value="HYPOTHETICAL OXIDOREDUCTASE (EUROFUNG)"/>
    <property type="match status" value="1"/>
</dbReference>
<feature type="domain" description="Alcohol dehydrogenase-like C-terminal" evidence="1">
    <location>
        <begin position="2"/>
        <end position="86"/>
    </location>
</feature>
<dbReference type="AlphaFoldDB" id="A0A2G8SKS3"/>
<organism evidence="2 3">
    <name type="scientific">Ganoderma sinense ZZ0214-1</name>
    <dbReference type="NCBI Taxonomy" id="1077348"/>
    <lineage>
        <taxon>Eukaryota</taxon>
        <taxon>Fungi</taxon>
        <taxon>Dikarya</taxon>
        <taxon>Basidiomycota</taxon>
        <taxon>Agaricomycotina</taxon>
        <taxon>Agaricomycetes</taxon>
        <taxon>Polyporales</taxon>
        <taxon>Polyporaceae</taxon>
        <taxon>Ganoderma</taxon>
    </lineage>
</organism>
<dbReference type="InterPro" id="IPR036291">
    <property type="entry name" value="NAD(P)-bd_dom_sf"/>
</dbReference>
<dbReference type="Gene3D" id="3.90.180.10">
    <property type="entry name" value="Medium-chain alcohol dehydrogenases, catalytic domain"/>
    <property type="match status" value="1"/>
</dbReference>
<dbReference type="Gene3D" id="3.40.50.720">
    <property type="entry name" value="NAD(P)-binding Rossmann-like Domain"/>
    <property type="match status" value="1"/>
</dbReference>
<name>A0A2G8SKS3_9APHY</name>
<evidence type="ECO:0000259" key="1">
    <source>
        <dbReference type="Pfam" id="PF00107"/>
    </source>
</evidence>
<dbReference type="OrthoDB" id="2747705at2759"/>
<dbReference type="InterPro" id="IPR047122">
    <property type="entry name" value="Trans-enoyl_RdTase-like"/>
</dbReference>
<protein>
    <recommendedName>
        <fullName evidence="1">Alcohol dehydrogenase-like C-terminal domain-containing protein</fullName>
    </recommendedName>
</protein>
<dbReference type="Proteomes" id="UP000230002">
    <property type="component" value="Unassembled WGS sequence"/>
</dbReference>
<gene>
    <name evidence="2" type="ORF">GSI_03879</name>
</gene>
<evidence type="ECO:0000313" key="3">
    <source>
        <dbReference type="Proteomes" id="UP000230002"/>
    </source>
</evidence>
<evidence type="ECO:0000313" key="2">
    <source>
        <dbReference type="EMBL" id="PIL34168.1"/>
    </source>
</evidence>
<dbReference type="GO" id="GO:0016651">
    <property type="term" value="F:oxidoreductase activity, acting on NAD(P)H"/>
    <property type="evidence" value="ECO:0007669"/>
    <property type="project" value="InterPro"/>
</dbReference>
<dbReference type="SUPFAM" id="SSF51735">
    <property type="entry name" value="NAD(P)-binding Rossmann-fold domains"/>
    <property type="match status" value="1"/>
</dbReference>
<dbReference type="EMBL" id="AYKW01000006">
    <property type="protein sequence ID" value="PIL34168.1"/>
    <property type="molecule type" value="Genomic_DNA"/>
</dbReference>
<dbReference type="PANTHER" id="PTHR45348:SF2">
    <property type="entry name" value="ZINC-TYPE ALCOHOL DEHYDROGENASE-LIKE PROTEIN C2E1P3.01"/>
    <property type="match status" value="1"/>
</dbReference>
<keyword evidence="3" id="KW-1185">Reference proteome</keyword>
<comment type="caution">
    <text evidence="2">The sequence shown here is derived from an EMBL/GenBank/DDBJ whole genome shotgun (WGS) entry which is preliminary data.</text>
</comment>
<proteinExistence type="predicted"/>
<dbReference type="InterPro" id="IPR013149">
    <property type="entry name" value="ADH-like_C"/>
</dbReference>
<sequence>MTVIQMAKLSGFSPIVTTASPHNFSLLKTLGADHVLDRNTPQTELLSQIATIMADVPLTFAYDAISSAETQHVAYNALASGGTMIITWEKTITAAEERASEGKRIAEVFASVYVPQNREIGVALFKQFPGWLESKALQPNRVEVVPDGLAGITTGLERIKIGVSATKLVVHPQETS</sequence>